<feature type="transmembrane region" description="Helical" evidence="1">
    <location>
        <begin position="9"/>
        <end position="29"/>
    </location>
</feature>
<evidence type="ECO:0000313" key="2">
    <source>
        <dbReference type="EMBL" id="HHI01190.1"/>
    </source>
</evidence>
<dbReference type="AlphaFoldDB" id="A0A7C5P9W8"/>
<keyword evidence="1" id="KW-0812">Transmembrane</keyword>
<protein>
    <submittedName>
        <fullName evidence="2">Uncharacterized protein</fullName>
    </submittedName>
</protein>
<dbReference type="EMBL" id="DRTU01000283">
    <property type="protein sequence ID" value="HHI01190.1"/>
    <property type="molecule type" value="Genomic_DNA"/>
</dbReference>
<organism evidence="2">
    <name type="scientific">Thermococcus litoralis</name>
    <dbReference type="NCBI Taxonomy" id="2265"/>
    <lineage>
        <taxon>Archaea</taxon>
        <taxon>Methanobacteriati</taxon>
        <taxon>Methanobacteriota</taxon>
        <taxon>Thermococci</taxon>
        <taxon>Thermococcales</taxon>
        <taxon>Thermococcaceae</taxon>
        <taxon>Thermococcus</taxon>
    </lineage>
</organism>
<name>A0A7C5P9W8_THELI</name>
<comment type="caution">
    <text evidence="2">The sequence shown here is derived from an EMBL/GenBank/DDBJ whole genome shotgun (WGS) entry which is preliminary data.</text>
</comment>
<dbReference type="Proteomes" id="UP000886217">
    <property type="component" value="Unassembled WGS sequence"/>
</dbReference>
<proteinExistence type="predicted"/>
<keyword evidence="1" id="KW-0472">Membrane</keyword>
<gene>
    <name evidence="2" type="ORF">ENL40_06985</name>
</gene>
<sequence>MSSEVTREFILGVLLIIVFGLGIIGYGIWKLLPHSTNPFEVSPAEKFGVLLSIYLGSVLLIIILELIRKKSGEG</sequence>
<keyword evidence="1" id="KW-1133">Transmembrane helix</keyword>
<evidence type="ECO:0000256" key="1">
    <source>
        <dbReference type="SAM" id="Phobius"/>
    </source>
</evidence>
<reference evidence="2" key="1">
    <citation type="journal article" date="2020" name="mSystems">
        <title>Genome- and Community-Level Interaction Insights into Carbon Utilization and Element Cycling Functions of Hydrothermarchaeota in Hydrothermal Sediment.</title>
        <authorList>
            <person name="Zhou Z."/>
            <person name="Liu Y."/>
            <person name="Xu W."/>
            <person name="Pan J."/>
            <person name="Luo Z.H."/>
            <person name="Li M."/>
        </authorList>
    </citation>
    <scope>NUCLEOTIDE SEQUENCE [LARGE SCALE GENOMIC DNA]</scope>
    <source>
        <strain evidence="2">HyVt-93</strain>
    </source>
</reference>
<feature type="transmembrane region" description="Helical" evidence="1">
    <location>
        <begin position="49"/>
        <end position="67"/>
    </location>
</feature>
<accession>A0A7C5P9W8</accession>